<keyword evidence="5" id="KW-0472">Membrane</keyword>
<evidence type="ECO:0000256" key="4">
    <source>
        <dbReference type="PROSITE-ProRule" id="PRU00433"/>
    </source>
</evidence>
<dbReference type="Pfam" id="PF00034">
    <property type="entry name" value="Cytochrom_C"/>
    <property type="match status" value="1"/>
</dbReference>
<proteinExistence type="predicted"/>
<evidence type="ECO:0000256" key="6">
    <source>
        <dbReference type="SAM" id="SignalP"/>
    </source>
</evidence>
<protein>
    <submittedName>
        <fullName evidence="8">Cytochrome c</fullName>
    </submittedName>
</protein>
<evidence type="ECO:0000256" key="1">
    <source>
        <dbReference type="ARBA" id="ARBA00022617"/>
    </source>
</evidence>
<dbReference type="Pfam" id="PF14522">
    <property type="entry name" value="Cytochrome_C7"/>
    <property type="match status" value="1"/>
</dbReference>
<keyword evidence="1 4" id="KW-0349">Heme</keyword>
<dbReference type="SUPFAM" id="SSF46626">
    <property type="entry name" value="Cytochrome c"/>
    <property type="match status" value="1"/>
</dbReference>
<keyword evidence="2 4" id="KW-0479">Metal-binding</keyword>
<dbReference type="InterPro" id="IPR036280">
    <property type="entry name" value="Multihaem_cyt_sf"/>
</dbReference>
<gene>
    <name evidence="8" type="primary">actA</name>
    <name evidence="8" type="ORF">PEPS_20860</name>
</gene>
<sequence length="416" mass="46050">MMLFKTFFSRLAFTVLLMLSFTAGTHAQDAAGGDGLPTDEASISAGKSLFENNCTVCHAVHEVVVGPALKNVHERRPLEWLHAFIKNSQKVIKSGDEYAVKLYEQYNKTEMTSFDFSDEEINSIVAYVKQESSKAPVVADAAPAAGAEGAQAAPAEGVSDFVMYALIINLVILVLILIVLAMIVRVLTQYLQQKSELDAEDQEIIAQRFSLANVFKSKPMIAIMTILFIAVITKTVIDSLFYVGVQQGYAPTQPIAFSHELHAGQYDIDCNYCHTGVTKSKNANIPSANICMNCHSAIKTDSPEIQKIYAAVESNQPIEWVRIHNLPDLAYFNHSQHVKVGGLECQQCHGEVQTMEVVKQEAPLTMGWCIDCHRKTEVNSKGNAYYDKLVELHAEHSKEPMRVEDIGGLECSKCHY</sequence>
<dbReference type="PROSITE" id="PS51007">
    <property type="entry name" value="CYTC"/>
    <property type="match status" value="1"/>
</dbReference>
<dbReference type="Gene3D" id="1.10.760.10">
    <property type="entry name" value="Cytochrome c-like domain"/>
    <property type="match status" value="1"/>
</dbReference>
<evidence type="ECO:0000256" key="2">
    <source>
        <dbReference type="ARBA" id="ARBA00022723"/>
    </source>
</evidence>
<dbReference type="EMBL" id="AP025292">
    <property type="protein sequence ID" value="BDC99805.1"/>
    <property type="molecule type" value="Genomic_DNA"/>
</dbReference>
<feature type="transmembrane region" description="Helical" evidence="5">
    <location>
        <begin position="221"/>
        <end position="245"/>
    </location>
</feature>
<keyword evidence="5" id="KW-1133">Transmembrane helix</keyword>
<dbReference type="InterPro" id="IPR036909">
    <property type="entry name" value="Cyt_c-like_dom_sf"/>
</dbReference>
<keyword evidence="5" id="KW-0812">Transmembrane</keyword>
<keyword evidence="9" id="KW-1185">Reference proteome</keyword>
<dbReference type="Proteomes" id="UP001354989">
    <property type="component" value="Chromosome"/>
</dbReference>
<dbReference type="Gene3D" id="3.90.10.10">
    <property type="entry name" value="Cytochrome C3"/>
    <property type="match status" value="2"/>
</dbReference>
<feature type="transmembrane region" description="Helical" evidence="5">
    <location>
        <begin position="161"/>
        <end position="184"/>
    </location>
</feature>
<dbReference type="PANTHER" id="PTHR39425:SF1">
    <property type="entry name" value="CYTOCHROME C7-LIKE DOMAIN-CONTAINING PROTEIN"/>
    <property type="match status" value="1"/>
</dbReference>
<feature type="chain" id="PRO_5045508844" evidence="6">
    <location>
        <begin position="28"/>
        <end position="416"/>
    </location>
</feature>
<accession>A0ABM7VFS1</accession>
<feature type="signal peptide" evidence="6">
    <location>
        <begin position="1"/>
        <end position="27"/>
    </location>
</feature>
<dbReference type="RefSeq" id="WP_332919957.1">
    <property type="nucleotide sequence ID" value="NZ_AP025292.1"/>
</dbReference>
<keyword evidence="6" id="KW-0732">Signal</keyword>
<evidence type="ECO:0000313" key="9">
    <source>
        <dbReference type="Proteomes" id="UP001354989"/>
    </source>
</evidence>
<evidence type="ECO:0000256" key="5">
    <source>
        <dbReference type="SAM" id="Phobius"/>
    </source>
</evidence>
<name>A0ABM7VFS1_9BACT</name>
<evidence type="ECO:0000313" key="8">
    <source>
        <dbReference type="EMBL" id="BDC99805.1"/>
    </source>
</evidence>
<feature type="domain" description="Cytochrome c" evidence="7">
    <location>
        <begin position="41"/>
        <end position="132"/>
    </location>
</feature>
<reference evidence="8 9" key="1">
    <citation type="submission" date="2021-12" db="EMBL/GenBank/DDBJ databases">
        <title>Genome sequencing of bacteria with rrn-lacking chromosome and rrn-plasmid.</title>
        <authorList>
            <person name="Anda M."/>
            <person name="Iwasaki W."/>
        </authorList>
    </citation>
    <scope>NUCLEOTIDE SEQUENCE [LARGE SCALE GENOMIC DNA]</scope>
    <source>
        <strain evidence="8 9">NBRC 101262</strain>
    </source>
</reference>
<organism evidence="8 9">
    <name type="scientific">Persicobacter psychrovividus</name>
    <dbReference type="NCBI Taxonomy" id="387638"/>
    <lineage>
        <taxon>Bacteria</taxon>
        <taxon>Pseudomonadati</taxon>
        <taxon>Bacteroidota</taxon>
        <taxon>Cytophagia</taxon>
        <taxon>Cytophagales</taxon>
        <taxon>Persicobacteraceae</taxon>
        <taxon>Persicobacter</taxon>
    </lineage>
</organism>
<evidence type="ECO:0000256" key="3">
    <source>
        <dbReference type="ARBA" id="ARBA00023004"/>
    </source>
</evidence>
<dbReference type="InterPro" id="IPR029467">
    <property type="entry name" value="Cyt_c7-like"/>
</dbReference>
<dbReference type="CDD" id="cd08168">
    <property type="entry name" value="Cytochrom_C3"/>
    <property type="match status" value="1"/>
</dbReference>
<evidence type="ECO:0000259" key="7">
    <source>
        <dbReference type="PROSITE" id="PS51007"/>
    </source>
</evidence>
<dbReference type="InterPro" id="IPR009056">
    <property type="entry name" value="Cyt_c-like_dom"/>
</dbReference>
<dbReference type="SUPFAM" id="SSF48695">
    <property type="entry name" value="Multiheme cytochromes"/>
    <property type="match status" value="1"/>
</dbReference>
<dbReference type="PANTHER" id="PTHR39425">
    <property type="entry name" value="LIPOPROTEIN CYTOCHROME C"/>
    <property type="match status" value="1"/>
</dbReference>
<keyword evidence="3 4" id="KW-0408">Iron</keyword>